<gene>
    <name evidence="1" type="ORF">AMECASPLE_038251</name>
</gene>
<evidence type="ECO:0000313" key="1">
    <source>
        <dbReference type="EMBL" id="MEQ2313115.1"/>
    </source>
</evidence>
<sequence length="166" mass="19042">MNGIIKVQVLLDFLSEAYRSNFVSREFPAERLSLRCRVKQFPSLKGGHHRGYSNCGDGWRTERAVLHPLLRRLAEANSLFTELSLNFVVTRTTFPQHGSHTRLGFGQSDRNDLERNNINVFHFMKFGFVCVELSYLGASRLSAQYVLSFVFCVCGFLKLRQTLFKG</sequence>
<comment type="caution">
    <text evidence="1">The sequence shown here is derived from an EMBL/GenBank/DDBJ whole genome shotgun (WGS) entry which is preliminary data.</text>
</comment>
<organism evidence="1 2">
    <name type="scientific">Ameca splendens</name>
    <dbReference type="NCBI Taxonomy" id="208324"/>
    <lineage>
        <taxon>Eukaryota</taxon>
        <taxon>Metazoa</taxon>
        <taxon>Chordata</taxon>
        <taxon>Craniata</taxon>
        <taxon>Vertebrata</taxon>
        <taxon>Euteleostomi</taxon>
        <taxon>Actinopterygii</taxon>
        <taxon>Neopterygii</taxon>
        <taxon>Teleostei</taxon>
        <taxon>Neoteleostei</taxon>
        <taxon>Acanthomorphata</taxon>
        <taxon>Ovalentaria</taxon>
        <taxon>Atherinomorphae</taxon>
        <taxon>Cyprinodontiformes</taxon>
        <taxon>Goodeidae</taxon>
        <taxon>Ameca</taxon>
    </lineage>
</organism>
<reference evidence="1 2" key="1">
    <citation type="submission" date="2021-06" db="EMBL/GenBank/DDBJ databases">
        <authorList>
            <person name="Palmer J.M."/>
        </authorList>
    </citation>
    <scope>NUCLEOTIDE SEQUENCE [LARGE SCALE GENOMIC DNA]</scope>
    <source>
        <strain evidence="1 2">AS_MEX2019</strain>
        <tissue evidence="1">Muscle</tissue>
    </source>
</reference>
<name>A0ABV1A5N3_9TELE</name>
<dbReference type="Proteomes" id="UP001469553">
    <property type="component" value="Unassembled WGS sequence"/>
</dbReference>
<keyword evidence="2" id="KW-1185">Reference proteome</keyword>
<evidence type="ECO:0000313" key="2">
    <source>
        <dbReference type="Proteomes" id="UP001469553"/>
    </source>
</evidence>
<protein>
    <submittedName>
        <fullName evidence="1">Uncharacterized protein</fullName>
    </submittedName>
</protein>
<dbReference type="EMBL" id="JAHRIP010082170">
    <property type="protein sequence ID" value="MEQ2313115.1"/>
    <property type="molecule type" value="Genomic_DNA"/>
</dbReference>
<accession>A0ABV1A5N3</accession>
<proteinExistence type="predicted"/>